<dbReference type="InterPro" id="IPR018189">
    <property type="entry name" value="Phosphoglucose_isomerase_CS"/>
</dbReference>
<comment type="caution">
    <text evidence="5">The sequence shown here is derived from an EMBL/GenBank/DDBJ whole genome shotgun (WGS) entry which is preliminary data.</text>
</comment>
<dbReference type="EC" id="5.3.1.9" evidence="1"/>
<keyword evidence="4 5" id="KW-0413">Isomerase</keyword>
<evidence type="ECO:0000256" key="2">
    <source>
        <dbReference type="ARBA" id="ARBA00022432"/>
    </source>
</evidence>
<dbReference type="CDD" id="cd05016">
    <property type="entry name" value="SIS_PGI_2"/>
    <property type="match status" value="1"/>
</dbReference>
<keyword evidence="3" id="KW-0324">Glycolysis</keyword>
<dbReference type="SUPFAM" id="SSF53697">
    <property type="entry name" value="SIS domain"/>
    <property type="match status" value="1"/>
</dbReference>
<dbReference type="PRINTS" id="PR00662">
    <property type="entry name" value="G6PISOMERASE"/>
</dbReference>
<evidence type="ECO:0000256" key="3">
    <source>
        <dbReference type="ARBA" id="ARBA00023152"/>
    </source>
</evidence>
<dbReference type="GO" id="GO:0006094">
    <property type="term" value="P:gluconeogenesis"/>
    <property type="evidence" value="ECO:0007669"/>
    <property type="project" value="UniProtKB-KW"/>
</dbReference>
<sequence length="78" mass="8762">LAHTDGGVPNMVVNIPQLDEETFGYLVYFFELACAMSGYQLGVNPFNQPGVEAYKQNMFALLGKPGFEDMKKELEERL</sequence>
<dbReference type="InterPro" id="IPR035482">
    <property type="entry name" value="SIS_PGI_2"/>
</dbReference>
<dbReference type="GO" id="GO:0051156">
    <property type="term" value="P:glucose 6-phosphate metabolic process"/>
    <property type="evidence" value="ECO:0007669"/>
    <property type="project" value="TreeGrafter"/>
</dbReference>
<dbReference type="GO" id="GO:0097367">
    <property type="term" value="F:carbohydrate derivative binding"/>
    <property type="evidence" value="ECO:0007669"/>
    <property type="project" value="InterPro"/>
</dbReference>
<dbReference type="PANTHER" id="PTHR11469:SF1">
    <property type="entry name" value="GLUCOSE-6-PHOSPHATE ISOMERASE"/>
    <property type="match status" value="1"/>
</dbReference>
<evidence type="ECO:0000256" key="1">
    <source>
        <dbReference type="ARBA" id="ARBA00011952"/>
    </source>
</evidence>
<dbReference type="GO" id="GO:0005829">
    <property type="term" value="C:cytosol"/>
    <property type="evidence" value="ECO:0007669"/>
    <property type="project" value="TreeGrafter"/>
</dbReference>
<dbReference type="InterPro" id="IPR046348">
    <property type="entry name" value="SIS_dom_sf"/>
</dbReference>
<protein>
    <recommendedName>
        <fullName evidence="1">glucose-6-phosphate isomerase</fullName>
        <ecNumber evidence="1">5.3.1.9</ecNumber>
    </recommendedName>
</protein>
<dbReference type="Proteomes" id="UP000005413">
    <property type="component" value="Unassembled WGS sequence"/>
</dbReference>
<gene>
    <name evidence="5" type="primary">pgi</name>
    <name evidence="5" type="ORF">SS7213T_13257</name>
</gene>
<keyword evidence="6" id="KW-1185">Reference proteome</keyword>
<keyword evidence="2" id="KW-0312">Gluconeogenesis</keyword>
<dbReference type="AlphaFoldDB" id="G5JMC4"/>
<organism evidence="5 6">
    <name type="scientific">Staphylococcus simiae CCM 7213 = CCUG 51256</name>
    <dbReference type="NCBI Taxonomy" id="911238"/>
    <lineage>
        <taxon>Bacteria</taxon>
        <taxon>Bacillati</taxon>
        <taxon>Bacillota</taxon>
        <taxon>Bacilli</taxon>
        <taxon>Bacillales</taxon>
        <taxon>Staphylococcaceae</taxon>
        <taxon>Staphylococcus</taxon>
    </lineage>
</organism>
<dbReference type="EMBL" id="AEUN01000558">
    <property type="protein sequence ID" value="EHJ06683.1"/>
    <property type="molecule type" value="Genomic_DNA"/>
</dbReference>
<proteinExistence type="predicted"/>
<dbReference type="PANTHER" id="PTHR11469">
    <property type="entry name" value="GLUCOSE-6-PHOSPHATE ISOMERASE"/>
    <property type="match status" value="1"/>
</dbReference>
<name>G5JMC4_9STAP</name>
<dbReference type="Gene3D" id="3.40.50.10490">
    <property type="entry name" value="Glucose-6-phosphate isomerase like protein, domain 1"/>
    <property type="match status" value="1"/>
</dbReference>
<evidence type="ECO:0000256" key="4">
    <source>
        <dbReference type="ARBA" id="ARBA00023235"/>
    </source>
</evidence>
<reference evidence="5 6" key="1">
    <citation type="journal article" date="2012" name="BMC Genomics">
        <title>Comparative genomic analysis of the genus Staphylococcus including Staphylococcus aureus and its newly described sister species Staphylococcus simiae.</title>
        <authorList>
            <person name="Suzuki H."/>
            <person name="Lefebure T."/>
            <person name="Pavinski Bitar P."/>
            <person name="Stanhope M.J."/>
        </authorList>
    </citation>
    <scope>NUCLEOTIDE SEQUENCE [LARGE SCALE GENOMIC DNA]</scope>
    <source>
        <strain evidence="5 6">CCM 7213</strain>
    </source>
</reference>
<dbReference type="GO" id="GO:0048029">
    <property type="term" value="F:monosaccharide binding"/>
    <property type="evidence" value="ECO:0007669"/>
    <property type="project" value="TreeGrafter"/>
</dbReference>
<dbReference type="PROSITE" id="PS00174">
    <property type="entry name" value="P_GLUCOSE_ISOMERASE_2"/>
    <property type="match status" value="1"/>
</dbReference>
<evidence type="ECO:0000313" key="6">
    <source>
        <dbReference type="Proteomes" id="UP000005413"/>
    </source>
</evidence>
<dbReference type="PATRIC" id="fig|911238.3.peg.2350"/>
<accession>G5JMC4</accession>
<dbReference type="GO" id="GO:0004347">
    <property type="term" value="F:glucose-6-phosphate isomerase activity"/>
    <property type="evidence" value="ECO:0007669"/>
    <property type="project" value="UniProtKB-EC"/>
</dbReference>
<evidence type="ECO:0000313" key="5">
    <source>
        <dbReference type="EMBL" id="EHJ06683.1"/>
    </source>
</evidence>
<feature type="non-terminal residue" evidence="5">
    <location>
        <position position="1"/>
    </location>
</feature>
<dbReference type="GO" id="GO:0006096">
    <property type="term" value="P:glycolytic process"/>
    <property type="evidence" value="ECO:0007669"/>
    <property type="project" value="UniProtKB-KW"/>
</dbReference>
<dbReference type="InterPro" id="IPR001672">
    <property type="entry name" value="G6P_Isomerase"/>
</dbReference>
<dbReference type="PROSITE" id="PS51463">
    <property type="entry name" value="P_GLUCOSE_ISOMERASE_3"/>
    <property type="match status" value="1"/>
</dbReference>